<dbReference type="InterPro" id="IPR045340">
    <property type="entry name" value="DUF6533"/>
</dbReference>
<keyword evidence="2" id="KW-0472">Membrane</keyword>
<dbReference type="AlphaFoldDB" id="A0A4Y7SHC5"/>
<dbReference type="Proteomes" id="UP000298030">
    <property type="component" value="Unassembled WGS sequence"/>
</dbReference>
<evidence type="ECO:0000256" key="2">
    <source>
        <dbReference type="SAM" id="Phobius"/>
    </source>
</evidence>
<organism evidence="4 6">
    <name type="scientific">Coprinellus micaceus</name>
    <name type="common">Glistening ink-cap mushroom</name>
    <name type="synonym">Coprinus micaceus</name>
    <dbReference type="NCBI Taxonomy" id="71717"/>
    <lineage>
        <taxon>Eukaryota</taxon>
        <taxon>Fungi</taxon>
        <taxon>Dikarya</taxon>
        <taxon>Basidiomycota</taxon>
        <taxon>Agaricomycotina</taxon>
        <taxon>Agaricomycetes</taxon>
        <taxon>Agaricomycetidae</taxon>
        <taxon>Agaricales</taxon>
        <taxon>Agaricineae</taxon>
        <taxon>Psathyrellaceae</taxon>
        <taxon>Coprinellus</taxon>
    </lineage>
</organism>
<feature type="transmembrane region" description="Helical" evidence="2">
    <location>
        <begin position="129"/>
        <end position="151"/>
    </location>
</feature>
<keyword evidence="6" id="KW-1185">Reference proteome</keyword>
<reference evidence="4 6" key="1">
    <citation type="journal article" date="2019" name="Nat. Ecol. Evol.">
        <title>Megaphylogeny resolves global patterns of mushroom evolution.</title>
        <authorList>
            <person name="Varga T."/>
            <person name="Krizsan K."/>
            <person name="Foldi C."/>
            <person name="Dima B."/>
            <person name="Sanchez-Garcia M."/>
            <person name="Sanchez-Ramirez S."/>
            <person name="Szollosi G.J."/>
            <person name="Szarkandi J.G."/>
            <person name="Papp V."/>
            <person name="Albert L."/>
            <person name="Andreopoulos W."/>
            <person name="Angelini C."/>
            <person name="Antonin V."/>
            <person name="Barry K.W."/>
            <person name="Bougher N.L."/>
            <person name="Buchanan P."/>
            <person name="Buyck B."/>
            <person name="Bense V."/>
            <person name="Catcheside P."/>
            <person name="Chovatia M."/>
            <person name="Cooper J."/>
            <person name="Damon W."/>
            <person name="Desjardin D."/>
            <person name="Finy P."/>
            <person name="Geml J."/>
            <person name="Haridas S."/>
            <person name="Hughes K."/>
            <person name="Justo A."/>
            <person name="Karasinski D."/>
            <person name="Kautmanova I."/>
            <person name="Kiss B."/>
            <person name="Kocsube S."/>
            <person name="Kotiranta H."/>
            <person name="LaButti K.M."/>
            <person name="Lechner B.E."/>
            <person name="Liimatainen K."/>
            <person name="Lipzen A."/>
            <person name="Lukacs Z."/>
            <person name="Mihaltcheva S."/>
            <person name="Morgado L.N."/>
            <person name="Niskanen T."/>
            <person name="Noordeloos M.E."/>
            <person name="Ohm R.A."/>
            <person name="Ortiz-Santana B."/>
            <person name="Ovrebo C."/>
            <person name="Racz N."/>
            <person name="Riley R."/>
            <person name="Savchenko A."/>
            <person name="Shiryaev A."/>
            <person name="Soop K."/>
            <person name="Spirin V."/>
            <person name="Szebenyi C."/>
            <person name="Tomsovsky M."/>
            <person name="Tulloss R.E."/>
            <person name="Uehling J."/>
            <person name="Grigoriev I.V."/>
            <person name="Vagvolgyi C."/>
            <person name="Papp T."/>
            <person name="Martin F.M."/>
            <person name="Miettinen O."/>
            <person name="Hibbett D.S."/>
            <person name="Nagy L.G."/>
        </authorList>
    </citation>
    <scope>NUCLEOTIDE SEQUENCE [LARGE SCALE GENOMIC DNA]</scope>
    <source>
        <strain evidence="4 6">FP101781</strain>
    </source>
</reference>
<feature type="domain" description="DUF6533" evidence="3">
    <location>
        <begin position="27"/>
        <end position="69"/>
    </location>
</feature>
<proteinExistence type="predicted"/>
<dbReference type="EMBL" id="QPFP01000039">
    <property type="protein sequence ID" value="TEB27599.1"/>
    <property type="molecule type" value="Genomic_DNA"/>
</dbReference>
<accession>A0A4Y7SHC5</accession>
<evidence type="ECO:0000256" key="1">
    <source>
        <dbReference type="SAM" id="MobiDB-lite"/>
    </source>
</evidence>
<keyword evidence="2" id="KW-0812">Transmembrane</keyword>
<evidence type="ECO:0000313" key="4">
    <source>
        <dbReference type="EMBL" id="TEB21131.1"/>
    </source>
</evidence>
<dbReference type="Pfam" id="PF20151">
    <property type="entry name" value="DUF6533"/>
    <property type="match status" value="1"/>
</dbReference>
<evidence type="ECO:0000259" key="3">
    <source>
        <dbReference type="Pfam" id="PF20151"/>
    </source>
</evidence>
<dbReference type="EMBL" id="QPFP01000120">
    <property type="protein sequence ID" value="TEB21131.1"/>
    <property type="molecule type" value="Genomic_DNA"/>
</dbReference>
<feature type="region of interest" description="Disordered" evidence="1">
    <location>
        <begin position="298"/>
        <end position="349"/>
    </location>
</feature>
<feature type="transmembrane region" description="Helical" evidence="2">
    <location>
        <begin position="101"/>
        <end position="122"/>
    </location>
</feature>
<feature type="transmembrane region" description="Helical" evidence="2">
    <location>
        <begin position="230"/>
        <end position="249"/>
    </location>
</feature>
<feature type="transmembrane region" description="Helical" evidence="2">
    <location>
        <begin position="191"/>
        <end position="210"/>
    </location>
</feature>
<sequence length="349" mass="38261">MADVSLSPEELAGLATYVSTSRNQQLIAVSFYTISVYYTLLTFDEEVAIILPQKWNRGKMLFNTIRYGAAVFVLLGIISDTRNFFVIPALGCKTLIILTDIVFRLTILACDIAFGLCLAALLQVEHKVVFTLILLCSTGNTILATVLVLIIDIENPAIPISREELEWFGLPCYPTPRPNPHEAYILHVRTYLSFGLTTVLLILAISSLVLRYTKKTGGLIEIISRDGGIYYLLVTAARFVGAVMTTPVVREAIDGSPAIFLIAAVQYAIVPILAQRLMINMRKVDYLGSEPIASTLLFAPPGPSERSEDSIEDGAMDDPVQVSQEHTSRETTGRVSPAEGRNVCTNSDV</sequence>
<feature type="transmembrane region" description="Helical" evidence="2">
    <location>
        <begin position="26"/>
        <end position="43"/>
    </location>
</feature>
<evidence type="ECO:0000313" key="5">
    <source>
        <dbReference type="EMBL" id="TEB27599.1"/>
    </source>
</evidence>
<feature type="transmembrane region" description="Helical" evidence="2">
    <location>
        <begin position="64"/>
        <end position="81"/>
    </location>
</feature>
<evidence type="ECO:0000313" key="6">
    <source>
        <dbReference type="Proteomes" id="UP000298030"/>
    </source>
</evidence>
<name>A0A4Y7SHC5_COPMI</name>
<comment type="caution">
    <text evidence="4">The sequence shown here is derived from an EMBL/GenBank/DDBJ whole genome shotgun (WGS) entry which is preliminary data.</text>
</comment>
<gene>
    <name evidence="5" type="ORF">FA13DRAFT_1736451</name>
    <name evidence="4" type="ORF">FA13DRAFT_1742340</name>
</gene>
<protein>
    <recommendedName>
        <fullName evidence="3">DUF6533 domain-containing protein</fullName>
    </recommendedName>
</protein>
<keyword evidence="2" id="KW-1133">Transmembrane helix</keyword>
<feature type="transmembrane region" description="Helical" evidence="2">
    <location>
        <begin position="255"/>
        <end position="274"/>
    </location>
</feature>